<dbReference type="Proteomes" id="UP000197138">
    <property type="component" value="Unassembled WGS sequence"/>
</dbReference>
<name>A0A218XMU5_PUNGR</name>
<feature type="compositionally biased region" description="Polar residues" evidence="1">
    <location>
        <begin position="36"/>
        <end position="46"/>
    </location>
</feature>
<evidence type="ECO:0000313" key="3">
    <source>
        <dbReference type="Proteomes" id="UP000197138"/>
    </source>
</evidence>
<dbReference type="EMBL" id="MTKT01001090">
    <property type="protein sequence ID" value="OWM86234.1"/>
    <property type="molecule type" value="Genomic_DNA"/>
</dbReference>
<organism evidence="2 3">
    <name type="scientific">Punica granatum</name>
    <name type="common">Pomegranate</name>
    <dbReference type="NCBI Taxonomy" id="22663"/>
    <lineage>
        <taxon>Eukaryota</taxon>
        <taxon>Viridiplantae</taxon>
        <taxon>Streptophyta</taxon>
        <taxon>Embryophyta</taxon>
        <taxon>Tracheophyta</taxon>
        <taxon>Spermatophyta</taxon>
        <taxon>Magnoliopsida</taxon>
        <taxon>eudicotyledons</taxon>
        <taxon>Gunneridae</taxon>
        <taxon>Pentapetalae</taxon>
        <taxon>rosids</taxon>
        <taxon>malvids</taxon>
        <taxon>Myrtales</taxon>
        <taxon>Lythraceae</taxon>
        <taxon>Punica</taxon>
    </lineage>
</organism>
<accession>A0A218XMU5</accession>
<gene>
    <name evidence="2" type="ORF">CDL15_Pgr011058</name>
</gene>
<protein>
    <submittedName>
        <fullName evidence="2">Uncharacterized protein</fullName>
    </submittedName>
</protein>
<reference evidence="3" key="1">
    <citation type="journal article" date="2017" name="Plant J.">
        <title>The pomegranate (Punica granatum L.) genome and the genomics of punicalagin biosynthesis.</title>
        <authorList>
            <person name="Qin G."/>
            <person name="Xu C."/>
            <person name="Ming R."/>
            <person name="Tang H."/>
            <person name="Guyot R."/>
            <person name="Kramer E.M."/>
            <person name="Hu Y."/>
            <person name="Yi X."/>
            <person name="Qi Y."/>
            <person name="Xu X."/>
            <person name="Gao Z."/>
            <person name="Pan H."/>
            <person name="Jian J."/>
            <person name="Tian Y."/>
            <person name="Yue Z."/>
            <person name="Xu Y."/>
        </authorList>
    </citation>
    <scope>NUCLEOTIDE SEQUENCE [LARGE SCALE GENOMIC DNA]</scope>
    <source>
        <strain evidence="3">cv. Dabenzi</strain>
    </source>
</reference>
<sequence length="103" mass="10982">MPVYYQPPMTHALPPPTPAGIPPAHSGEIPPPIPTSEAQAQSTSTDGPARIIALEDDSPVVVPAINAVTEETPSRAYIRLAQENEELNNWTSVLRYSAVVADV</sequence>
<proteinExistence type="predicted"/>
<evidence type="ECO:0000313" key="2">
    <source>
        <dbReference type="EMBL" id="OWM86234.1"/>
    </source>
</evidence>
<evidence type="ECO:0000256" key="1">
    <source>
        <dbReference type="SAM" id="MobiDB-lite"/>
    </source>
</evidence>
<feature type="region of interest" description="Disordered" evidence="1">
    <location>
        <begin position="1"/>
        <end position="48"/>
    </location>
</feature>
<dbReference type="AlphaFoldDB" id="A0A218XMU5"/>
<comment type="caution">
    <text evidence="2">The sequence shown here is derived from an EMBL/GenBank/DDBJ whole genome shotgun (WGS) entry which is preliminary data.</text>
</comment>